<keyword evidence="2" id="KW-1185">Reference proteome</keyword>
<sequence>ATSRRQPAKELKYIFANLVRIYGNISLKSCNSDSQSQRPVDSLKAAKRLAFFHLYMLELTNLSLASYSLCSRYYMQIVINNHFYKLFSDSYQGQESEEKKLNARIERMQQYLKNQKNEVEELKKLLQNANDNINVIQGLYEKQRKNNEKQIDLVIEIARAEYGMFFDDIKIQLAILAIKYSIAQSKMFDELLKYEELLPKGLLFLAFDNEQKGQKNYLDQKFNTAYSSLNRSQYKELFNINFQMQKIIDEELHTYLDKIIMLLSKEKSSTNVINFLAASISVDITKSKFCFKVNIPEIYIPDPINLNPNLVASVEQILLHIEKISGIKDGI</sequence>
<dbReference type="EMBL" id="CAJVPM010011905">
    <property type="protein sequence ID" value="CAG8584651.1"/>
    <property type="molecule type" value="Genomic_DNA"/>
</dbReference>
<dbReference type="Proteomes" id="UP000789860">
    <property type="component" value="Unassembled WGS sequence"/>
</dbReference>
<reference evidence="1" key="1">
    <citation type="submission" date="2021-06" db="EMBL/GenBank/DDBJ databases">
        <authorList>
            <person name="Kallberg Y."/>
            <person name="Tangrot J."/>
            <person name="Rosling A."/>
        </authorList>
    </citation>
    <scope>NUCLEOTIDE SEQUENCE</scope>
    <source>
        <strain evidence="1">AU212A</strain>
    </source>
</reference>
<gene>
    <name evidence="1" type="ORF">SCALOS_LOCUS6340</name>
</gene>
<protein>
    <submittedName>
        <fullName evidence="1">1522_t:CDS:1</fullName>
    </submittedName>
</protein>
<feature type="non-terminal residue" evidence="1">
    <location>
        <position position="1"/>
    </location>
</feature>
<name>A0ACA9MD75_9GLOM</name>
<feature type="non-terminal residue" evidence="1">
    <location>
        <position position="331"/>
    </location>
</feature>
<comment type="caution">
    <text evidence="1">The sequence shown here is derived from an EMBL/GenBank/DDBJ whole genome shotgun (WGS) entry which is preliminary data.</text>
</comment>
<proteinExistence type="predicted"/>
<accession>A0ACA9MD75</accession>
<organism evidence="1 2">
    <name type="scientific">Scutellospora calospora</name>
    <dbReference type="NCBI Taxonomy" id="85575"/>
    <lineage>
        <taxon>Eukaryota</taxon>
        <taxon>Fungi</taxon>
        <taxon>Fungi incertae sedis</taxon>
        <taxon>Mucoromycota</taxon>
        <taxon>Glomeromycotina</taxon>
        <taxon>Glomeromycetes</taxon>
        <taxon>Diversisporales</taxon>
        <taxon>Gigasporaceae</taxon>
        <taxon>Scutellospora</taxon>
    </lineage>
</organism>
<evidence type="ECO:0000313" key="2">
    <source>
        <dbReference type="Proteomes" id="UP000789860"/>
    </source>
</evidence>
<evidence type="ECO:0000313" key="1">
    <source>
        <dbReference type="EMBL" id="CAG8584651.1"/>
    </source>
</evidence>